<feature type="region of interest" description="Disordered" evidence="1">
    <location>
        <begin position="123"/>
        <end position="147"/>
    </location>
</feature>
<dbReference type="AlphaFoldDB" id="A0A9Q1F0K9"/>
<reference evidence="2" key="1">
    <citation type="journal article" date="2023" name="Science">
        <title>Genome structures resolve the early diversification of teleost fishes.</title>
        <authorList>
            <person name="Parey E."/>
            <person name="Louis A."/>
            <person name="Montfort J."/>
            <person name="Bouchez O."/>
            <person name="Roques C."/>
            <person name="Iampietro C."/>
            <person name="Lluch J."/>
            <person name="Castinel A."/>
            <person name="Donnadieu C."/>
            <person name="Desvignes T."/>
            <person name="Floi Bucao C."/>
            <person name="Jouanno E."/>
            <person name="Wen M."/>
            <person name="Mejri S."/>
            <person name="Dirks R."/>
            <person name="Jansen H."/>
            <person name="Henkel C."/>
            <person name="Chen W.J."/>
            <person name="Zahm M."/>
            <person name="Cabau C."/>
            <person name="Klopp C."/>
            <person name="Thompson A.W."/>
            <person name="Robinson-Rechavi M."/>
            <person name="Braasch I."/>
            <person name="Lecointre G."/>
            <person name="Bobe J."/>
            <person name="Postlethwait J.H."/>
            <person name="Berthelot C."/>
            <person name="Roest Crollius H."/>
            <person name="Guiguen Y."/>
        </authorList>
    </citation>
    <scope>NUCLEOTIDE SEQUENCE</scope>
    <source>
        <strain evidence="2">WJC10195</strain>
    </source>
</reference>
<dbReference type="Proteomes" id="UP001152622">
    <property type="component" value="Chromosome 10"/>
</dbReference>
<sequence>MGRCHRPPKQWFLPHYERTLGFPTVEDIIPDPLRHPATVFTRRIREPSPPFARLSSDVPRAPPATAKTALSVGALTGSALSPPLPLCLALEVEEEGGWAARLADAIWLRGFFLHRCVTGQGSEQQGQASELNHRNDTASAINGAMQS</sequence>
<feature type="compositionally biased region" description="Polar residues" evidence="1">
    <location>
        <begin position="137"/>
        <end position="147"/>
    </location>
</feature>
<keyword evidence="3" id="KW-1185">Reference proteome</keyword>
<protein>
    <submittedName>
        <fullName evidence="2">Uncharacterized protein</fullName>
    </submittedName>
</protein>
<organism evidence="2 3">
    <name type="scientific">Synaphobranchus kaupii</name>
    <name type="common">Kaup's arrowtooth eel</name>
    <dbReference type="NCBI Taxonomy" id="118154"/>
    <lineage>
        <taxon>Eukaryota</taxon>
        <taxon>Metazoa</taxon>
        <taxon>Chordata</taxon>
        <taxon>Craniata</taxon>
        <taxon>Vertebrata</taxon>
        <taxon>Euteleostomi</taxon>
        <taxon>Actinopterygii</taxon>
        <taxon>Neopterygii</taxon>
        <taxon>Teleostei</taxon>
        <taxon>Anguilliformes</taxon>
        <taxon>Synaphobranchidae</taxon>
        <taxon>Synaphobranchus</taxon>
    </lineage>
</organism>
<evidence type="ECO:0000313" key="2">
    <source>
        <dbReference type="EMBL" id="KAJ8348672.1"/>
    </source>
</evidence>
<gene>
    <name evidence="2" type="ORF">SKAU_G00272610</name>
</gene>
<name>A0A9Q1F0K9_SYNKA</name>
<comment type="caution">
    <text evidence="2">The sequence shown here is derived from an EMBL/GenBank/DDBJ whole genome shotgun (WGS) entry which is preliminary data.</text>
</comment>
<proteinExistence type="predicted"/>
<accession>A0A9Q1F0K9</accession>
<evidence type="ECO:0000313" key="3">
    <source>
        <dbReference type="Proteomes" id="UP001152622"/>
    </source>
</evidence>
<dbReference type="EMBL" id="JAINUF010000010">
    <property type="protein sequence ID" value="KAJ8348672.1"/>
    <property type="molecule type" value="Genomic_DNA"/>
</dbReference>
<evidence type="ECO:0000256" key="1">
    <source>
        <dbReference type="SAM" id="MobiDB-lite"/>
    </source>
</evidence>